<name>A0A6J6Q155_9ZZZZ</name>
<accession>A0A6J6Q155</accession>
<evidence type="ECO:0000313" key="3">
    <source>
        <dbReference type="EMBL" id="CAB4705471.1"/>
    </source>
</evidence>
<keyword evidence="1" id="KW-1133">Transmembrane helix</keyword>
<proteinExistence type="predicted"/>
<dbReference type="EMBL" id="CAFAAV010000201">
    <property type="protein sequence ID" value="CAB4831945.1"/>
    <property type="molecule type" value="Genomic_DNA"/>
</dbReference>
<keyword evidence="1" id="KW-0472">Membrane</keyword>
<dbReference type="AlphaFoldDB" id="A0A6J6Q155"/>
<evidence type="ECO:0000313" key="4">
    <source>
        <dbReference type="EMBL" id="CAB4831945.1"/>
    </source>
</evidence>
<dbReference type="EMBL" id="CAESGF010000002">
    <property type="protein sequence ID" value="CAB4362531.1"/>
    <property type="molecule type" value="Genomic_DNA"/>
</dbReference>
<evidence type="ECO:0000256" key="1">
    <source>
        <dbReference type="SAM" id="Phobius"/>
    </source>
</evidence>
<sequence length="216" mass="22172">MLWACLGLTATIGTVLGGGRAFAETAPPGTVAPMGPLIVVPAGCLAPAPALAVFTGTITALDDLVHPTTARLSIDRELSGDLGAYLIAGETDVLYGPQARFLSVGGHYIVGVRADETTGRLVSAVREPAALFGGDAVIGLNDSDTACPRVDDPVRTLLADGTSVDSGLLSPLHGQGSAILWSFLKPLLYALAGLIVLVLIKQALFAFARSVRDLRG</sequence>
<evidence type="ECO:0000313" key="6">
    <source>
        <dbReference type="EMBL" id="CAB4909671.1"/>
    </source>
</evidence>
<evidence type="ECO:0000313" key="5">
    <source>
        <dbReference type="EMBL" id="CAB4853392.1"/>
    </source>
</evidence>
<dbReference type="EMBL" id="CAFBOL010000083">
    <property type="protein sequence ID" value="CAB5004701.1"/>
    <property type="molecule type" value="Genomic_DNA"/>
</dbReference>
<evidence type="ECO:0000313" key="7">
    <source>
        <dbReference type="EMBL" id="CAB5004701.1"/>
    </source>
</evidence>
<dbReference type="EMBL" id="CAEZYF010000002">
    <property type="protein sequence ID" value="CAB4705471.1"/>
    <property type="molecule type" value="Genomic_DNA"/>
</dbReference>
<dbReference type="EMBL" id="CAFBMT010000001">
    <property type="protein sequence ID" value="CAB4909671.1"/>
    <property type="molecule type" value="Genomic_DNA"/>
</dbReference>
<dbReference type="EMBL" id="CAFBIY010000249">
    <property type="protein sequence ID" value="CAB4853392.1"/>
    <property type="molecule type" value="Genomic_DNA"/>
</dbReference>
<feature type="transmembrane region" description="Helical" evidence="1">
    <location>
        <begin position="187"/>
        <end position="208"/>
    </location>
</feature>
<keyword evidence="1" id="KW-0812">Transmembrane</keyword>
<organism evidence="3">
    <name type="scientific">freshwater metagenome</name>
    <dbReference type="NCBI Taxonomy" id="449393"/>
    <lineage>
        <taxon>unclassified sequences</taxon>
        <taxon>metagenomes</taxon>
        <taxon>ecological metagenomes</taxon>
    </lineage>
</organism>
<reference evidence="3" key="1">
    <citation type="submission" date="2020-05" db="EMBL/GenBank/DDBJ databases">
        <authorList>
            <person name="Chiriac C."/>
            <person name="Salcher M."/>
            <person name="Ghai R."/>
            <person name="Kavagutti S V."/>
        </authorList>
    </citation>
    <scope>NUCLEOTIDE SEQUENCE</scope>
</reference>
<gene>
    <name evidence="3" type="ORF">UFOPK2656_00312</name>
    <name evidence="4" type="ORF">UFOPK3099_02182</name>
    <name evidence="5" type="ORF">UFOPK3267_02923</name>
    <name evidence="6" type="ORF">UFOPK3651_00080</name>
    <name evidence="7" type="ORF">UFOPK3931_02429</name>
    <name evidence="2" type="ORF">UFOPK4189_00309</name>
</gene>
<evidence type="ECO:0000313" key="2">
    <source>
        <dbReference type="EMBL" id="CAB4362531.1"/>
    </source>
</evidence>
<protein>
    <submittedName>
        <fullName evidence="3">Unannotated protein</fullName>
    </submittedName>
</protein>